<sequence length="1540" mass="173386">LFFLTVLCAKNLVKKDFFRLPDPFAKVVVDGSGQCHSTDTVRNTLDPKWNQHYDLYIGKSDSITISVWNHKKIHKKQGAGFLGCVRLLSNAINRLKDTGYQRLDLNKLSPNDSDTVRGQIVVSLQSRDRIGTGGPVVDCSRLFDNDLPDGWEERRTASGRIQYLNHITRTTQWERPTRPASEYSSPGRPLSCIVDENTPISTNGATPTTALPPSGGDQRAQERRVRSQRHRNYMSRTHLHTPPDLPEGYEQRTTQQGQVYFLHTQTGVSTWHDPRVPRYVRDRMYDPHDRSADASISYPAPSVTDTSDITHSSCHGTLLTPRPLVVCRKNLQLIMNLTCCEKTPCHGSQRAIRSSGTGCLATGHMAVGATRVSISPYQRLSGDPRSGIDLSNVNCEELGPLPPGWEIRNTATGRVYFVDHNNRTTQFTDPRLSANLHLVLNPSPNGSRGGIESQNVSRQNQLKDQAQQALVSPGQLPEEAECLTVPKYKRDLVQKLKILRQELSQQQPQAGHCRIEVSREEIFEVRTERNKLRHVIVSSATHRGGTPVINDAQKWESYRQVMKMRPKDLWKRLMVKFRGEEGLDYGGVAREWLYLLSHEMLNPYYGLFQYSRDDIYTLQINPDSAVNPEHLSYFHFVGRIMGMAVFHGHYIDGGFTLPFYKQLLGKPITLDDMESVDPDLHNSLVWILDNDITGVLDHTFCVEHNAYGEIIQHELKPNGKSIPVTQDTKKEYVRLYVNWRFLRGIEAQFLALQKGFNEVIPQHLLKAFDEKELELIVCGLGKIDINDWKSNTRLKHCTPDSNIVKWFWKAVESFDEERRARLLQFVTGSSRVPLQGFKALQGNDVQGGAAGPRLFTIHQIDASTNNLPKAHTCFNRIDIPPYEHYDKLYDKLLTAIEETCGFAVDYGGGPPRFGGNRGGGGGGGGGKFGNPGERLRKKQWNLDELPKFEKNFYQQHPDVARRSPQEAEQYRRAKTITYKGRECPNPILKFHEASFPSYVMDVINKQNWTEPTPIQAQGWPLALSGKDMVGIAQTGSGKTLSYLLPAIVHINHQPFLERGDGPICLVLAPTRELAQQVQQVAAEYGRASRLKSTCIYGGAPKGPQIRDLERGIVASSFVEYSPRNHFKGLVLIVTLLFQGVEICIATPGRLIDFLEAGKTNLRRCTYLVLDEADRMLDMGFEPQIRKIVDQIRPDRQTLMWSATWPKEVRQLAEDFLKEYVQINIGALQLSANHNILQIVDVCNDGEKENKLIRLLEEIMSEKENKTIIFVETKRRCDDLTRRMRRDGWPAMGIHGDKSQQERDWVLNEFKYGKAPILIATDVASRGLDVEDVKFVINFDYPNNSEDYIHRIGRTARSQKTGTAYTFFTPNNMRQASDLISVLREANQAINPKLLQMAEDRGGRSRGGRGGDYDRRDRYSSGRRDFGGFRDRDNGRGFDNGPSKAFGTNSQNGGYGNGNGAGNGFGGGSYNGNGQSNFNNQTGAFGGQNNFQAPQFAPAKAGAQTAAAHPPFPFPQAQAPQQQQQHPPPLVPYPMPPQFSQ</sequence>
<evidence type="ECO:0000313" key="2">
    <source>
        <dbReference type="Proteomes" id="UP000805704"/>
    </source>
</evidence>
<dbReference type="Proteomes" id="UP000805704">
    <property type="component" value="Chromosome 20"/>
</dbReference>
<feature type="non-terminal residue" evidence="1">
    <location>
        <position position="1"/>
    </location>
</feature>
<keyword evidence="2" id="KW-1185">Reference proteome</keyword>
<organism evidence="1 2">
    <name type="scientific">Nibea albiflora</name>
    <name type="common">Yellow drum</name>
    <name type="synonym">Corvina albiflora</name>
    <dbReference type="NCBI Taxonomy" id="240163"/>
    <lineage>
        <taxon>Eukaryota</taxon>
        <taxon>Metazoa</taxon>
        <taxon>Chordata</taxon>
        <taxon>Craniata</taxon>
        <taxon>Vertebrata</taxon>
        <taxon>Euteleostomi</taxon>
        <taxon>Actinopterygii</taxon>
        <taxon>Neopterygii</taxon>
        <taxon>Teleostei</taxon>
        <taxon>Neoteleostei</taxon>
        <taxon>Acanthomorphata</taxon>
        <taxon>Eupercaria</taxon>
        <taxon>Sciaenidae</taxon>
        <taxon>Nibea</taxon>
    </lineage>
</organism>
<comment type="caution">
    <text evidence="1">The sequence shown here is derived from an EMBL/GenBank/DDBJ whole genome shotgun (WGS) entry which is preliminary data.</text>
</comment>
<accession>A0ACB7EX47</accession>
<dbReference type="EMBL" id="CM024808">
    <property type="protein sequence ID" value="KAG8006436.1"/>
    <property type="molecule type" value="Genomic_DNA"/>
</dbReference>
<reference evidence="1" key="1">
    <citation type="submission" date="2020-04" db="EMBL/GenBank/DDBJ databases">
        <title>A chromosome-scale assembly and high-density genetic map of the yellow drum (Nibea albiflora) genome.</title>
        <authorList>
            <person name="Xu D."/>
            <person name="Zhang W."/>
            <person name="Chen R."/>
            <person name="Tan P."/>
            <person name="Wang L."/>
            <person name="Song H."/>
            <person name="Tian L."/>
            <person name="Zhu Q."/>
            <person name="Wang B."/>
        </authorList>
    </citation>
    <scope>NUCLEOTIDE SEQUENCE</scope>
    <source>
        <strain evidence="1">ZJHYS-2018</strain>
    </source>
</reference>
<protein>
    <submittedName>
        <fullName evidence="1">E3 ubiquitin-protein ligase SMURF2</fullName>
    </submittedName>
</protein>
<name>A0ACB7EX47_NIBAL</name>
<evidence type="ECO:0000313" key="1">
    <source>
        <dbReference type="EMBL" id="KAG8006436.1"/>
    </source>
</evidence>
<proteinExistence type="predicted"/>
<gene>
    <name evidence="1" type="primary">SMURF2</name>
    <name evidence="1" type="ORF">GBF38_001018</name>
</gene>